<evidence type="ECO:0000313" key="5">
    <source>
        <dbReference type="EMBL" id="RRS03320.1"/>
    </source>
</evidence>
<gene>
    <name evidence="5" type="ORF">EIP75_16265</name>
</gene>
<dbReference type="Pfam" id="PF12802">
    <property type="entry name" value="MarR_2"/>
    <property type="match status" value="1"/>
</dbReference>
<dbReference type="InterPro" id="IPR036388">
    <property type="entry name" value="WH-like_DNA-bd_sf"/>
</dbReference>
<proteinExistence type="predicted"/>
<dbReference type="PROSITE" id="PS50995">
    <property type="entry name" value="HTH_MARR_2"/>
    <property type="match status" value="1"/>
</dbReference>
<dbReference type="OrthoDB" id="6002259at2"/>
<name>A0A426V994_9BURK</name>
<reference evidence="5 6" key="1">
    <citation type="submission" date="2018-12" db="EMBL/GenBank/DDBJ databases">
        <title>The whole draft genome of Aquabacterium sp. SJQ9.</title>
        <authorList>
            <person name="Sun L."/>
            <person name="Gao X."/>
            <person name="Chen W."/>
            <person name="Huang K."/>
        </authorList>
    </citation>
    <scope>NUCLEOTIDE SEQUENCE [LARGE SCALE GENOMIC DNA]</scope>
    <source>
        <strain evidence="5 6">SJQ9</strain>
    </source>
</reference>
<dbReference type="PANTHER" id="PTHR42756">
    <property type="entry name" value="TRANSCRIPTIONAL REGULATOR, MARR"/>
    <property type="match status" value="1"/>
</dbReference>
<keyword evidence="6" id="KW-1185">Reference proteome</keyword>
<dbReference type="PANTHER" id="PTHR42756:SF1">
    <property type="entry name" value="TRANSCRIPTIONAL REPRESSOR OF EMRAB OPERON"/>
    <property type="match status" value="1"/>
</dbReference>
<dbReference type="Gene3D" id="1.10.10.10">
    <property type="entry name" value="Winged helix-like DNA-binding domain superfamily/Winged helix DNA-binding domain"/>
    <property type="match status" value="1"/>
</dbReference>
<accession>A0A426V994</accession>
<evidence type="ECO:0000256" key="2">
    <source>
        <dbReference type="ARBA" id="ARBA00023125"/>
    </source>
</evidence>
<dbReference type="SMART" id="SM00347">
    <property type="entry name" value="HTH_MARR"/>
    <property type="match status" value="1"/>
</dbReference>
<keyword evidence="3" id="KW-0804">Transcription</keyword>
<dbReference type="EMBL" id="RSED01000013">
    <property type="protein sequence ID" value="RRS03320.1"/>
    <property type="molecule type" value="Genomic_DNA"/>
</dbReference>
<sequence>MSFAIALPPLHRAYRAAADKAVAHVGLSQALAWPMVFLGRLGGDVRPGVLADALGIEAPSIARSVEQLLESGLAERRDDPQDRRAKILNLTPAGHAARDQIEAALDQMRDSVFDGISDKDLATCLRVFATIGQRVGCAMPVVPGLQGDDEIPSSTGS</sequence>
<evidence type="ECO:0000256" key="1">
    <source>
        <dbReference type="ARBA" id="ARBA00023015"/>
    </source>
</evidence>
<feature type="domain" description="HTH marR-type" evidence="4">
    <location>
        <begin position="1"/>
        <end position="133"/>
    </location>
</feature>
<protein>
    <submittedName>
        <fullName evidence="5">MarR family transcriptional regulator</fullName>
    </submittedName>
</protein>
<evidence type="ECO:0000313" key="6">
    <source>
        <dbReference type="Proteomes" id="UP000269265"/>
    </source>
</evidence>
<keyword evidence="1" id="KW-0805">Transcription regulation</keyword>
<dbReference type="GO" id="GO:0003677">
    <property type="term" value="F:DNA binding"/>
    <property type="evidence" value="ECO:0007669"/>
    <property type="project" value="UniProtKB-KW"/>
</dbReference>
<dbReference type="InterPro" id="IPR000835">
    <property type="entry name" value="HTH_MarR-typ"/>
</dbReference>
<keyword evidence="2" id="KW-0238">DNA-binding</keyword>
<dbReference type="GO" id="GO:0003700">
    <property type="term" value="F:DNA-binding transcription factor activity"/>
    <property type="evidence" value="ECO:0007669"/>
    <property type="project" value="InterPro"/>
</dbReference>
<dbReference type="AlphaFoldDB" id="A0A426V994"/>
<evidence type="ECO:0000259" key="4">
    <source>
        <dbReference type="PROSITE" id="PS50995"/>
    </source>
</evidence>
<comment type="caution">
    <text evidence="5">The sequence shown here is derived from an EMBL/GenBank/DDBJ whole genome shotgun (WGS) entry which is preliminary data.</text>
</comment>
<evidence type="ECO:0000256" key="3">
    <source>
        <dbReference type="ARBA" id="ARBA00023163"/>
    </source>
</evidence>
<dbReference type="Proteomes" id="UP000269265">
    <property type="component" value="Unassembled WGS sequence"/>
</dbReference>
<organism evidence="5 6">
    <name type="scientific">Aquabacterium soli</name>
    <dbReference type="NCBI Taxonomy" id="2493092"/>
    <lineage>
        <taxon>Bacteria</taxon>
        <taxon>Pseudomonadati</taxon>
        <taxon>Pseudomonadota</taxon>
        <taxon>Betaproteobacteria</taxon>
        <taxon>Burkholderiales</taxon>
        <taxon>Aquabacterium</taxon>
    </lineage>
</organism>
<dbReference type="InterPro" id="IPR036390">
    <property type="entry name" value="WH_DNA-bd_sf"/>
</dbReference>
<dbReference type="PRINTS" id="PR00598">
    <property type="entry name" value="HTHMARR"/>
</dbReference>
<dbReference type="SUPFAM" id="SSF46785">
    <property type="entry name" value="Winged helix' DNA-binding domain"/>
    <property type="match status" value="1"/>
</dbReference>